<keyword evidence="1" id="KW-0175">Coiled coil</keyword>
<feature type="compositionally biased region" description="Basic and acidic residues" evidence="2">
    <location>
        <begin position="2411"/>
        <end position="2421"/>
    </location>
</feature>
<feature type="region of interest" description="Disordered" evidence="2">
    <location>
        <begin position="2731"/>
        <end position="2855"/>
    </location>
</feature>
<proteinExistence type="predicted"/>
<keyword evidence="4" id="KW-1185">Reference proteome</keyword>
<organism evidence="3 4">
    <name type="scientific">Callosobruchus maculatus</name>
    <name type="common">Southern cowpea weevil</name>
    <name type="synonym">Pulse bruchid</name>
    <dbReference type="NCBI Taxonomy" id="64391"/>
    <lineage>
        <taxon>Eukaryota</taxon>
        <taxon>Metazoa</taxon>
        <taxon>Ecdysozoa</taxon>
        <taxon>Arthropoda</taxon>
        <taxon>Hexapoda</taxon>
        <taxon>Insecta</taxon>
        <taxon>Pterygota</taxon>
        <taxon>Neoptera</taxon>
        <taxon>Endopterygota</taxon>
        <taxon>Coleoptera</taxon>
        <taxon>Polyphaga</taxon>
        <taxon>Cucujiformia</taxon>
        <taxon>Chrysomeloidea</taxon>
        <taxon>Chrysomelidae</taxon>
        <taxon>Bruchinae</taxon>
        <taxon>Bruchini</taxon>
        <taxon>Callosobruchus</taxon>
    </lineage>
</organism>
<feature type="compositionally biased region" description="Low complexity" evidence="2">
    <location>
        <begin position="676"/>
        <end position="686"/>
    </location>
</feature>
<feature type="region of interest" description="Disordered" evidence="2">
    <location>
        <begin position="1901"/>
        <end position="1936"/>
    </location>
</feature>
<feature type="region of interest" description="Disordered" evidence="2">
    <location>
        <begin position="4312"/>
        <end position="4395"/>
    </location>
</feature>
<feature type="compositionally biased region" description="Basic and acidic residues" evidence="2">
    <location>
        <begin position="767"/>
        <end position="818"/>
    </location>
</feature>
<dbReference type="Proteomes" id="UP000410492">
    <property type="component" value="Unassembled WGS sequence"/>
</dbReference>
<feature type="compositionally biased region" description="Polar residues" evidence="2">
    <location>
        <begin position="1065"/>
        <end position="1074"/>
    </location>
</feature>
<feature type="compositionally biased region" description="Basic and acidic residues" evidence="2">
    <location>
        <begin position="1911"/>
        <end position="1932"/>
    </location>
</feature>
<feature type="compositionally biased region" description="Basic and acidic residues" evidence="2">
    <location>
        <begin position="2538"/>
        <end position="2548"/>
    </location>
</feature>
<feature type="compositionally biased region" description="Basic residues" evidence="2">
    <location>
        <begin position="1152"/>
        <end position="1162"/>
    </location>
</feature>
<feature type="compositionally biased region" description="Basic and acidic residues" evidence="2">
    <location>
        <begin position="1289"/>
        <end position="1303"/>
    </location>
</feature>
<feature type="compositionally biased region" description="Basic residues" evidence="2">
    <location>
        <begin position="1190"/>
        <end position="1199"/>
    </location>
</feature>
<feature type="region of interest" description="Disordered" evidence="2">
    <location>
        <begin position="3251"/>
        <end position="3277"/>
    </location>
</feature>
<feature type="compositionally biased region" description="Basic and acidic residues" evidence="2">
    <location>
        <begin position="1334"/>
        <end position="1350"/>
    </location>
</feature>
<feature type="compositionally biased region" description="Basic and acidic residues" evidence="2">
    <location>
        <begin position="2502"/>
        <end position="2514"/>
    </location>
</feature>
<feature type="compositionally biased region" description="Basic residues" evidence="2">
    <location>
        <begin position="2278"/>
        <end position="2289"/>
    </location>
</feature>
<feature type="compositionally biased region" description="Basic and acidic residues" evidence="2">
    <location>
        <begin position="2385"/>
        <end position="2400"/>
    </location>
</feature>
<feature type="compositionally biased region" description="Basic residues" evidence="2">
    <location>
        <begin position="2823"/>
        <end position="2832"/>
    </location>
</feature>
<feature type="coiled-coil region" evidence="1">
    <location>
        <begin position="179"/>
        <end position="249"/>
    </location>
</feature>
<sequence length="4395" mass="496761">MFKQSDQAGWNQQLELDLLLERVSEITKQADERNRQKIQEQSDKVWETFEGRWQNFESSVTGIEERSKHLDYVVRNKEHVISTQNTIESNQNEVNQLSNTVLMFLRECSNTSAIALSDKLEQLNKSYERLLENLREKHEKTSKDLEEIVKALGDVTRTKAELYNLKQEVTGFYVWAEDLTQTENNLHNLQFKVDDEINKVRGFCTDLKARYVKSQQIVPSDVAQELNQLELLTETIANAMEEKAREFKKARTVRTDYLNEVEDVQNWIKEAEIKVQDRSVEPQVLHEHLQQIQSEIAGTSDKLEKLTRNGRAIMEKTKDDEEKEMIQNTINNLTDQLAQVRTWLEEKKQQVGDILDAWQRFLTLYQAVMTWNAVKSCKVATKNLSDMAKELDHIGSVTSVGDLPQKMEQAEEAKVEVEALILERNGLLQETSEEWEQCEKKIKDVKGWIEKTKAALESQQNKKKPLRDQHGLREKMLADIQIQKTKISLSVEKLQTESRVTESATALLSDLDDLSAAIRQQIQQLEAAIAQVDAYQTEVQQLRQAIVHVEQQLRQAMAPNYAPHDRERALREQQAATSRRIVKLAGEIQRLDPYATHYALLGVSYADVAAGRSKSQDRHDLQPTLDAEKPVTLTRQHKDLPTIVQPQLEPEKVPRDKSPRRSRSPKRKSKKEQTLEEVPVIVEPVESPQEALDGGSSSLEPQEASHNHDKRRHRSPSPMTLSSHAEKPQEQLPQKPAEVKLTVEERRATSQSKDHSSSPMALPSHAENPKEQRSKPQKAPESEPKDRRPQPKEHTQEKTRDRPQKPKEQRPKPQKVAEPEPSAEAPKDHRAASHLGVQERKRDRSPSPMWLPGQTSYAEVLRGQYRSSEERETPPEVVPTYVAQEEIVYQPIATAVEYTTALPQDFVMNHPQGWSQYPQPEYYGGVPQEMPQAFYPPAIQPVQANIIEYVQPMPDMVNFIASGQQLISSGLGTYQSTSSYSSENVYEYEVKPKAKEPEMEASYAQILSQGLENKPTIQPSSLASTQRQSPTQESPVYGTRSTHLDETKQDRRQKTDKENHRSRQNENVQSQSRLGESVEPPTGGAAATDGSNAQDLDAKEEVVHRDEIDKALREISLNEKLPKDKSQVRDKDESKTSELSDSASSKLDRVIVSKKSKKKKAKKEKETTPEAEVAEEGCVDPASDETAERTKKKKSKKKKTVEDGQSNSEVTVTDPSDHTGQEKKSKKKNKAKELDGHNDPKIETTQNIVCQQLTETTNDKKALVDEPSEEPDNSQHTANKKRKNKKKNKQVEDHESVKDELEDHHKNAVIEFIETEKSVVAANDTKQPESWTEIVEKSTEIPETSDHIEDQIVIQENLATASNSEGGGDKHQESKKKQKKKPKKQNTEIESTPAFVITEEIRKIPEDVKTEEKVPVNKSKKAYDKRSATTFMANEIEEIKKQETNFVTEREQHVSSTLTDSIEQPNDSVEEKKKNAPESELAEGVEEKLEIQQVSESINAETEEQLITETVEQSKDFQDEKNLETKQLEPEDTLTSASSDLELKDDKKKNKRHKKKVAANTEETAINHREAVPEKSQISGLSETNAQTVLKEVIKDSVPIISETTVEEINRENKRKSKTTTTVTTVTSMTKTTPLTSDNINMPIMSQETVSEPSQTTIITTNGTSEKGLTSKEQQVDAEIQKIVDLKDTNKIVLITHEEVRMKPVVTLKMEFVETPIEEIEHTEEGYFEENKTITKDKREVTKITEISAVRESEEDSRKETQLSRQNGFDMSNASKEFIRHETQIHNGNEDITDSEEWKDIEIEQVIFGSVKERPKRIIECKHSQKIKPEKKHKEVDVDDKSKKRQGLTLDYLCTESAEQSDSPSVEVEVCHQQTSLSRLDSVVDTEITNVEDVMNVLESRKKKKIRSKKTHDDAGESSTKVHVEEQKKTNADYKGLPIDSSTSIFDILDEPITISDEETEGNVIQTKSEVQKIQDASLLQVTDDAYPISDEELVENDAYKVVENMPKIPSNADIKTWASIVDETKLEDNCPEAVIDKQATECERNISSPEPSECKEEAKKGKKKHKKKKQHQKEDNIETIPTTESSKEDANETTVEEQSVDVIDTGITNILDQLKQETLSKYKPDLDGIPDTIPKPKPACLPRQTEVLEKSSPKKQKAKKEDKPKKEKTPPPISIEIHDEQESLEETVDISEKSPVLSPTAVTFESLPVIPQSPEKPLPDIKYLEATGSVVQSTVKADAQEENISNLLHELKEETLKKYNIETDAKETMPDKDVSVKKAKKSKKKGKKSVSFEETPQVISYVEETPKAEENGVKDSPELTEEFVVVPSATYDEVKKEQFTVSAVDEDTVNISQTDHHLDRETSQYEEVTSESNQSKAGIVQDFINKERQQIEDATDTSKKSKKKKSKGKQGAEEHTKEEQLESVSVSVDINDTVVETVENQQDAGDSKKKKKSKKKHNVEEKPKTVQQNGDKGQNQLAASELGESWAAVVATEDSSSAKLIETEKMSSEKETLSESFVEISNEQVKVESPDLIKEFEVVQKPEESHSGGKSKKAKKQKNKNAKSTVEEAKTTIVDNITVSEVQSSWANVVKSNLDLQQDVVDEKLAKPDEISTSHEPEPIAEEKVKDEEKSKKKKHKKKHHAEEKSKETFEITEEIVKIPTNDEMTIPIKSPKKEKQEKQNISLDEANRQAILDTDVNIESYEIISQVETPETKDIQPTTKTSWADVTKANLVDTPEDLKPVDTELKIESPKADNVTKEELEYISSDNDDHTEDKKSKKKRKQKKKKHGEEETPKPAFTITEEILEIPEVSVEEKPEPPKKEQKKKKHKKEKPTVEEASDKATKDEKHEEESVGAVVQPVIDAVVSVTGEIESEMVKVEKELHETVEESKKSKKKKDKNKSKETSLPSVDTSVVEEIESKAESIDADECKTTTSISAEENVITSTEHVEHVVRHETETNDSAIVENQYAPYVDVLKESSKVIDFTAEFLVQEKLQHFELERRVVEENKDLTDESTDLITDILDDISFEDNEVESPRGPFPTPNLDLLREDSEMTDKDDLDFNVTEEEIQAKSIMTKFLAQERMHYVYIDQENAEATSQKTQSVTDIPMQEELVVVGKKIEYKGLPVDKSADLFLEVLDDGEMTFKDEESDVLKDKPVADINLHEATTVEKTKVEYKGLPVDKSTDLFLEVLDDGGMSFEDEESASVEDKSAADIHSKETTTLEKAKVEYKGLPVDKSTELFLEVLDEGGMSFEDEEPASVEDKSAADTHSKETTTVEKAKVEYKGLPVDKSTELFLDVLDEGGMTFEDEESASVEDKSAADIQPKEATTLEKTKVDYKGLPVDESTDLFLEVLDEGGMSFEDEEPGSIEDKLAAVTHLKEATAVEQTKVEYKGLPVDESTDLFLDVLDEGGMSFEEEECLPLEDKRADEEETTTIETIKVASKGLPVESVDSFLEALKDQEAMSIEDEHHIALESKASAADLRLEESTTIEKTKVDYKGLPVDKSTDLFLEILDEGGMSFEDEESASVEGESADARLKETATVETIKVAYKGLPIDESTDSFLEALKDQEGMSLEEEEYIALESKLPATDIRVEEATDVEKTKVEYKGLPVDKSTDLFLDVLDEGGMSFEDEESASVENKPAVDTQLKETTTVDKTKVEYKGLPVDKTTDLFIDLLDEGGMSFEDEEESTEIAHTEPTPDQEESKAVEAEVKPTEKKEEYKGLPINKSTNLFMDVLDQEMAWEDSEDETAVQKTDIEMPKETSVSSQESIQQHIERESSKTVIYHDTELNQKGEEDLHDTVTYEAKKVIPAVKADVVKMQELIVMDYADEEPPKAKLFDEPPKYDILRLLEAETRWYEQQYLTIEQEKEEVRSSSECEKTTKVEESYIKYDIVYLLKAEAEWYEKLAQESQIVSEAENATVETENPTEHVIPLIEPQQDSVSSNADIVNTFISEEIKQLTLESNMALAIESQKETSIVTDEKEYETVIIGDTKSAESEDTNTEIATISEVTSTVSEETINVESNQSIEEKGSSKVIASNEETVAVTAQEKKPSQFEAILEKATEFIPKSAKKSELSTDATEFVPKGMEFSRLNPNAAEFVPGSLEKKVAPDYVDYGQAYKPPRTFPEAPAWEYSKDACNIPIVEEHYEAGFEIPPDHASNEWVNQMLHEPADEFIIHKEESENAVPVMQDFEQKRIEESLLPSEVVSELKTSGVTDTHTTLSWTGQAEQTTEWRSEFESEETTQRSPRRRKSKSPRPPQQKQQEPFFYVEPTVESTNVWEALKKGDKTYADVVATGSPERKAQPEVAQIEVKVEEIDEPQKIEAEEFAGSERSADELQVETSKKNKRKSRKRDRSPRPNNDEHVEVLQETSERTGEDALPDVNVAEVEEMKQNL</sequence>
<evidence type="ECO:0000313" key="3">
    <source>
        <dbReference type="EMBL" id="VEN54044.1"/>
    </source>
</evidence>
<feature type="region of interest" description="Disordered" evidence="2">
    <location>
        <begin position="1321"/>
        <end position="1392"/>
    </location>
</feature>
<feature type="compositionally biased region" description="Polar residues" evidence="2">
    <location>
        <begin position="1243"/>
        <end position="1256"/>
    </location>
</feature>
<dbReference type="OrthoDB" id="6538186at2759"/>
<dbReference type="Pfam" id="PF07145">
    <property type="entry name" value="PAM2"/>
    <property type="match status" value="1"/>
</dbReference>
<feature type="compositionally biased region" description="Basic residues" evidence="2">
    <location>
        <begin position="1901"/>
        <end position="1910"/>
    </location>
</feature>
<feature type="compositionally biased region" description="Basic and acidic residues" evidence="2">
    <location>
        <begin position="1231"/>
        <end position="1242"/>
    </location>
</feature>
<feature type="region of interest" description="Disordered" evidence="2">
    <location>
        <begin position="2348"/>
        <end position="2516"/>
    </location>
</feature>
<feature type="coiled-coil region" evidence="1">
    <location>
        <begin position="289"/>
        <end position="350"/>
    </location>
</feature>
<feature type="compositionally biased region" description="Basic and acidic residues" evidence="2">
    <location>
        <begin position="2267"/>
        <end position="2277"/>
    </location>
</feature>
<feature type="region of interest" description="Disordered" evidence="2">
    <location>
        <begin position="614"/>
        <end position="855"/>
    </location>
</feature>
<feature type="region of interest" description="Disordered" evidence="2">
    <location>
        <begin position="1015"/>
        <end position="1303"/>
    </location>
</feature>
<feature type="compositionally biased region" description="Basic and acidic residues" evidence="2">
    <location>
        <begin position="4312"/>
        <end position="4325"/>
    </location>
</feature>
<feature type="compositionally biased region" description="Basic and acidic residues" evidence="2">
    <location>
        <begin position="2606"/>
        <end position="2632"/>
    </location>
</feature>
<evidence type="ECO:0000313" key="4">
    <source>
        <dbReference type="Proteomes" id="UP000410492"/>
    </source>
</evidence>
<name>A0A653D1Q2_CALMS</name>
<dbReference type="GO" id="GO:0005737">
    <property type="term" value="C:cytoplasm"/>
    <property type="evidence" value="ECO:0007669"/>
    <property type="project" value="UniProtKB-ARBA"/>
</dbReference>
<feature type="compositionally biased region" description="Basic residues" evidence="2">
    <location>
        <begin position="2061"/>
        <end position="2072"/>
    </location>
</feature>
<feature type="compositionally biased region" description="Basic and acidic residues" evidence="2">
    <location>
        <begin position="614"/>
        <end position="629"/>
    </location>
</feature>
<feature type="compositionally biased region" description="Polar residues" evidence="2">
    <location>
        <begin position="4211"/>
        <end position="4231"/>
    </location>
</feature>
<protein>
    <submittedName>
        <fullName evidence="3">Uncharacterized protein</fullName>
    </submittedName>
</protein>
<feature type="compositionally biased region" description="Polar residues" evidence="2">
    <location>
        <begin position="2466"/>
        <end position="2479"/>
    </location>
</feature>
<feature type="compositionally biased region" description="Polar residues" evidence="2">
    <location>
        <begin position="1015"/>
        <end position="1034"/>
    </location>
</feature>
<feature type="compositionally biased region" description="Basic and acidic residues" evidence="2">
    <location>
        <begin position="1512"/>
        <end position="1529"/>
    </location>
</feature>
<evidence type="ECO:0000256" key="1">
    <source>
        <dbReference type="SAM" id="Coils"/>
    </source>
</evidence>
<feature type="compositionally biased region" description="Basic and acidic residues" evidence="2">
    <location>
        <begin position="2833"/>
        <end position="2852"/>
    </location>
</feature>
<feature type="region of interest" description="Disordered" evidence="2">
    <location>
        <begin position="2041"/>
        <end position="2105"/>
    </location>
</feature>
<feature type="region of interest" description="Disordered" evidence="2">
    <location>
        <begin position="2123"/>
        <end position="2194"/>
    </location>
</feature>
<feature type="region of interest" description="Disordered" evidence="2">
    <location>
        <begin position="2883"/>
        <end position="2914"/>
    </location>
</feature>
<accession>A0A653D1Q2</accession>
<feature type="compositionally biased region" description="Basic residues" evidence="2">
    <location>
        <begin position="1373"/>
        <end position="1384"/>
    </location>
</feature>
<feature type="coiled-coil region" evidence="1">
    <location>
        <begin position="113"/>
        <end position="151"/>
    </location>
</feature>
<feature type="compositionally biased region" description="Basic and acidic residues" evidence="2">
    <location>
        <begin position="737"/>
        <end position="756"/>
    </location>
</feature>
<feature type="compositionally biased region" description="Basic and acidic residues" evidence="2">
    <location>
        <begin position="1096"/>
        <end position="1138"/>
    </location>
</feature>
<feature type="compositionally biased region" description="Basic and acidic residues" evidence="2">
    <location>
        <begin position="2160"/>
        <end position="2170"/>
    </location>
</feature>
<feature type="region of interest" description="Disordered" evidence="2">
    <location>
        <begin position="3686"/>
        <end position="3719"/>
    </location>
</feature>
<dbReference type="CDD" id="cd00176">
    <property type="entry name" value="SPEC"/>
    <property type="match status" value="1"/>
</dbReference>
<feature type="compositionally biased region" description="Basic and acidic residues" evidence="2">
    <location>
        <begin position="1042"/>
        <end position="1064"/>
    </location>
</feature>
<feature type="compositionally biased region" description="Basic and acidic residues" evidence="2">
    <location>
        <begin position="2738"/>
        <end position="2762"/>
    </location>
</feature>
<feature type="compositionally biased region" description="Polar residues" evidence="2">
    <location>
        <begin position="1454"/>
        <end position="1467"/>
    </location>
</feature>
<dbReference type="SUPFAM" id="SSF46966">
    <property type="entry name" value="Spectrin repeat"/>
    <property type="match status" value="2"/>
</dbReference>
<feature type="compositionally biased region" description="Basic and acidic residues" evidence="2">
    <location>
        <begin position="3261"/>
        <end position="3277"/>
    </location>
</feature>
<feature type="coiled-coil region" evidence="1">
    <location>
        <begin position="410"/>
        <end position="469"/>
    </location>
</feature>
<feature type="region of interest" description="Disordered" evidence="2">
    <location>
        <begin position="2538"/>
        <end position="2568"/>
    </location>
</feature>
<feature type="region of interest" description="Disordered" evidence="2">
    <location>
        <begin position="2267"/>
        <end position="2298"/>
    </location>
</feature>
<dbReference type="PANTHER" id="PTHR36812:SF9">
    <property type="entry name" value="MYB-LIKE PROTEIN X ISOFORM X1"/>
    <property type="match status" value="1"/>
</dbReference>
<feature type="compositionally biased region" description="Polar residues" evidence="2">
    <location>
        <begin position="2366"/>
        <end position="2377"/>
    </location>
</feature>
<feature type="compositionally biased region" description="Basic residues" evidence="2">
    <location>
        <begin position="2449"/>
        <end position="2458"/>
    </location>
</feature>
<feature type="compositionally biased region" description="Basic and acidic residues" evidence="2">
    <location>
        <begin position="2355"/>
        <end position="2364"/>
    </location>
</feature>
<feature type="coiled-coil region" evidence="1">
    <location>
        <begin position="508"/>
        <end position="552"/>
    </location>
</feature>
<feature type="compositionally biased region" description="Basic residues" evidence="2">
    <location>
        <begin position="2778"/>
        <end position="2788"/>
    </location>
</feature>
<reference evidence="3 4" key="1">
    <citation type="submission" date="2019-01" db="EMBL/GenBank/DDBJ databases">
        <authorList>
            <person name="Sayadi A."/>
        </authorList>
    </citation>
    <scope>NUCLEOTIDE SEQUENCE [LARGE SCALE GENOMIC DNA]</scope>
</reference>
<feature type="region of interest" description="Disordered" evidence="2">
    <location>
        <begin position="2606"/>
        <end position="2650"/>
    </location>
</feature>
<feature type="compositionally biased region" description="Basic and acidic residues" evidence="2">
    <location>
        <begin position="2813"/>
        <end position="2822"/>
    </location>
</feature>
<dbReference type="Gene3D" id="1.20.58.60">
    <property type="match status" value="1"/>
</dbReference>
<feature type="compositionally biased region" description="Basic residues" evidence="2">
    <location>
        <begin position="2550"/>
        <end position="2562"/>
    </location>
</feature>
<dbReference type="SMART" id="SM00150">
    <property type="entry name" value="SPEC"/>
    <property type="match status" value="2"/>
</dbReference>
<feature type="region of interest" description="Disordered" evidence="2">
    <location>
        <begin position="1449"/>
        <end position="1579"/>
    </location>
</feature>
<feature type="region of interest" description="Disordered" evidence="2">
    <location>
        <begin position="4211"/>
        <end position="4271"/>
    </location>
</feature>
<dbReference type="InterPro" id="IPR018159">
    <property type="entry name" value="Spectrin/alpha-actinin"/>
</dbReference>
<feature type="compositionally biased region" description="Polar residues" evidence="2">
    <location>
        <begin position="1203"/>
        <end position="1214"/>
    </location>
</feature>
<gene>
    <name evidence="3" type="ORF">CALMAC_LOCUS13640</name>
</gene>
<feature type="compositionally biased region" description="Basic and acidic residues" evidence="2">
    <location>
        <begin position="825"/>
        <end position="845"/>
    </location>
</feature>
<feature type="compositionally biased region" description="Basic residues" evidence="2">
    <location>
        <begin position="660"/>
        <end position="670"/>
    </location>
</feature>
<feature type="compositionally biased region" description="Basic residues" evidence="2">
    <location>
        <begin position="4345"/>
        <end position="4355"/>
    </location>
</feature>
<feature type="compositionally biased region" description="Basic and acidic residues" evidence="2">
    <location>
        <begin position="649"/>
        <end position="659"/>
    </location>
</feature>
<dbReference type="InterPro" id="IPR009818">
    <property type="entry name" value="PAM2_motif"/>
</dbReference>
<evidence type="ECO:0000256" key="2">
    <source>
        <dbReference type="SAM" id="MobiDB-lite"/>
    </source>
</evidence>
<feature type="compositionally biased region" description="Basic and acidic residues" evidence="2">
    <location>
        <begin position="4356"/>
        <end position="4377"/>
    </location>
</feature>
<dbReference type="PANTHER" id="PTHR36812">
    <property type="entry name" value="NEUROFILAMENT TRIPLET M PROTEIN-LIKE PROTEIN"/>
    <property type="match status" value="1"/>
</dbReference>
<feature type="compositionally biased region" description="Basic residues" evidence="2">
    <location>
        <begin position="1278"/>
        <end position="1288"/>
    </location>
</feature>
<feature type="compositionally biased region" description="Basic and acidic residues" evidence="2">
    <location>
        <begin position="3703"/>
        <end position="3719"/>
    </location>
</feature>
<dbReference type="EMBL" id="CAACVG010009747">
    <property type="protein sequence ID" value="VEN54044.1"/>
    <property type="molecule type" value="Genomic_DNA"/>
</dbReference>
<feature type="compositionally biased region" description="Acidic residues" evidence="2">
    <location>
        <begin position="1172"/>
        <end position="1185"/>
    </location>
</feature>